<proteinExistence type="predicted"/>
<evidence type="ECO:0000313" key="2">
    <source>
        <dbReference type="EMBL" id="SUP35818.1"/>
    </source>
</evidence>
<dbReference type="Proteomes" id="UP000254150">
    <property type="component" value="Unassembled WGS sequence"/>
</dbReference>
<organism evidence="2 3">
    <name type="scientific">Streptomyces griseus</name>
    <dbReference type="NCBI Taxonomy" id="1911"/>
    <lineage>
        <taxon>Bacteria</taxon>
        <taxon>Bacillati</taxon>
        <taxon>Actinomycetota</taxon>
        <taxon>Actinomycetes</taxon>
        <taxon>Kitasatosporales</taxon>
        <taxon>Streptomycetaceae</taxon>
        <taxon>Streptomyces</taxon>
    </lineage>
</organism>
<accession>A0A380NC45</accession>
<evidence type="ECO:0000313" key="3">
    <source>
        <dbReference type="Proteomes" id="UP000254150"/>
    </source>
</evidence>
<dbReference type="Gene3D" id="3.20.20.80">
    <property type="entry name" value="Glycosidases"/>
    <property type="match status" value="1"/>
</dbReference>
<name>A0A380NC45_STRGR</name>
<keyword evidence="2" id="KW-0378">Hydrolase</keyword>
<dbReference type="EMBL" id="UHID01000005">
    <property type="protein sequence ID" value="SUP35818.1"/>
    <property type="molecule type" value="Genomic_DNA"/>
</dbReference>
<dbReference type="PANTHER" id="PTHR22762">
    <property type="entry name" value="ALPHA-GLUCOSIDASE"/>
    <property type="match status" value="1"/>
</dbReference>
<dbReference type="PANTHER" id="PTHR22762:SF120">
    <property type="entry name" value="HETEROGLYCAN GLUCOSIDASE 1"/>
    <property type="match status" value="1"/>
</dbReference>
<dbReference type="GO" id="GO:0004553">
    <property type="term" value="F:hydrolase activity, hydrolyzing O-glycosyl compounds"/>
    <property type="evidence" value="ECO:0007669"/>
    <property type="project" value="TreeGrafter"/>
</dbReference>
<dbReference type="AlphaFoldDB" id="A0A380NC45"/>
<dbReference type="Gene3D" id="2.60.40.1180">
    <property type="entry name" value="Golgi alpha-mannosidase II"/>
    <property type="match status" value="1"/>
</dbReference>
<reference evidence="2 3" key="1">
    <citation type="submission" date="2018-06" db="EMBL/GenBank/DDBJ databases">
        <authorList>
            <consortium name="Pathogen Informatics"/>
            <person name="Doyle S."/>
        </authorList>
    </citation>
    <scope>NUCLEOTIDE SEQUENCE [LARGE SCALE GENOMIC DNA]</scope>
    <source>
        <strain evidence="2 3">NCTC7807</strain>
    </source>
</reference>
<dbReference type="InterPro" id="IPR013780">
    <property type="entry name" value="Glyco_hydro_b"/>
</dbReference>
<protein>
    <submittedName>
        <fullName evidence="2">Glycosyl hydrolase</fullName>
    </submittedName>
</protein>
<feature type="domain" description="Glycosyl hydrolase family 31 C-terminal" evidence="1">
    <location>
        <begin position="92"/>
        <end position="178"/>
    </location>
</feature>
<dbReference type="InterPro" id="IPR048395">
    <property type="entry name" value="Glyco_hydro_31_C"/>
</dbReference>
<dbReference type="SUPFAM" id="SSF51011">
    <property type="entry name" value="Glycosyl hydrolase domain"/>
    <property type="match status" value="1"/>
</dbReference>
<evidence type="ECO:0000259" key="1">
    <source>
        <dbReference type="Pfam" id="PF21365"/>
    </source>
</evidence>
<gene>
    <name evidence="2" type="ORF">NCTC7807_02086</name>
</gene>
<sequence length="244" mass="25366">MRAALARVTALGVCGAAPAGAGSDGPGERAPAAVWARWWQRGAYLPVFRAGAGPDGCGARPGLAEPARVALAERRRLLPYHAALGASAGLTGVPAVRPVWWDTPEDRELREGGDAFLLGDAFLVVPVLEPGGGPSAVRLPAGRWYDTATGRAYQGGAAVPVEVAADRLPVFARAGAVVPVRGADGEVEWEVWAPAPGRGGAGMVVRESGVLERMVSRWEEGRVVVREEGRGEEVRGTARVRGVG</sequence>
<dbReference type="Pfam" id="PF21365">
    <property type="entry name" value="Glyco_hydro_31_3rd"/>
    <property type="match status" value="1"/>
</dbReference>